<organism evidence="3 4">
    <name type="scientific">Pyrrhoderma noxium</name>
    <dbReference type="NCBI Taxonomy" id="2282107"/>
    <lineage>
        <taxon>Eukaryota</taxon>
        <taxon>Fungi</taxon>
        <taxon>Dikarya</taxon>
        <taxon>Basidiomycota</taxon>
        <taxon>Agaricomycotina</taxon>
        <taxon>Agaricomycetes</taxon>
        <taxon>Hymenochaetales</taxon>
        <taxon>Hymenochaetaceae</taxon>
        <taxon>Pyrrhoderma</taxon>
    </lineage>
</organism>
<evidence type="ECO:0000256" key="1">
    <source>
        <dbReference type="SAM" id="Phobius"/>
    </source>
</evidence>
<proteinExistence type="predicted"/>
<dbReference type="OrthoDB" id="3263055at2759"/>
<dbReference type="EMBL" id="NBII01000009">
    <property type="protein sequence ID" value="PAV15925.1"/>
    <property type="molecule type" value="Genomic_DNA"/>
</dbReference>
<reference evidence="3 4" key="1">
    <citation type="journal article" date="2017" name="Mol. Ecol.">
        <title>Comparative and population genomic landscape of Phellinus noxius: A hypervariable fungus causing root rot in trees.</title>
        <authorList>
            <person name="Chung C.L."/>
            <person name="Lee T.J."/>
            <person name="Akiba M."/>
            <person name="Lee H.H."/>
            <person name="Kuo T.H."/>
            <person name="Liu D."/>
            <person name="Ke H.M."/>
            <person name="Yokoi T."/>
            <person name="Roa M.B."/>
            <person name="Lu M.J."/>
            <person name="Chang Y.Y."/>
            <person name="Ann P.J."/>
            <person name="Tsai J.N."/>
            <person name="Chen C.Y."/>
            <person name="Tzean S.S."/>
            <person name="Ota Y."/>
            <person name="Hattori T."/>
            <person name="Sahashi N."/>
            <person name="Liou R.F."/>
            <person name="Kikuchi T."/>
            <person name="Tsai I.J."/>
        </authorList>
    </citation>
    <scope>NUCLEOTIDE SEQUENCE [LARGE SCALE GENOMIC DNA]</scope>
    <source>
        <strain evidence="3 4">FFPRI411160</strain>
    </source>
</reference>
<dbReference type="Pfam" id="PF20152">
    <property type="entry name" value="DUF6534"/>
    <property type="match status" value="1"/>
</dbReference>
<evidence type="ECO:0000313" key="4">
    <source>
        <dbReference type="Proteomes" id="UP000217199"/>
    </source>
</evidence>
<feature type="transmembrane region" description="Helical" evidence="1">
    <location>
        <begin position="116"/>
        <end position="136"/>
    </location>
</feature>
<dbReference type="PANTHER" id="PTHR40465">
    <property type="entry name" value="CHROMOSOME 1, WHOLE GENOME SHOTGUN SEQUENCE"/>
    <property type="match status" value="1"/>
</dbReference>
<dbReference type="InParanoid" id="A0A286U8N3"/>
<feature type="transmembrane region" description="Helical" evidence="1">
    <location>
        <begin position="45"/>
        <end position="68"/>
    </location>
</feature>
<dbReference type="STRING" id="2282107.A0A286U8N3"/>
<dbReference type="Proteomes" id="UP000217199">
    <property type="component" value="Unassembled WGS sequence"/>
</dbReference>
<feature type="transmembrane region" description="Helical" evidence="1">
    <location>
        <begin position="80"/>
        <end position="104"/>
    </location>
</feature>
<protein>
    <recommendedName>
        <fullName evidence="2">DUF6534 domain-containing protein</fullName>
    </recommendedName>
</protein>
<sequence>MNMDNTLGALYLGVMWICDGTLGAATLQMYYYYDRFINDRLWIKLLVLITWLWDTVQQALLIYAGYVYLVTNYNNPNSVYNIALTLKVAIVFNFQVILFVQLYLLYRVWILSKGKLWLVIGISASILLEFILTTYFHVDDFKSRTFPELMSSSSWIAKLSLSINTITDILFTVSLIVLLQRSKTGFRGSNGIITKLTVFAINTGLLTSILAIAVIITMQIYPYALIYLALYCCSSKLYTNTLLATLNFRMITERVAEVQLSMNTELTVLDRIPRKVNEARVQRMLGNRGVKSAIRVETDIILGEDDISFNETNNSKV</sequence>
<keyword evidence="1" id="KW-0472">Membrane</keyword>
<dbReference type="PANTHER" id="PTHR40465:SF1">
    <property type="entry name" value="DUF6534 DOMAIN-CONTAINING PROTEIN"/>
    <property type="match status" value="1"/>
</dbReference>
<feature type="transmembrane region" description="Helical" evidence="1">
    <location>
        <begin position="12"/>
        <end position="33"/>
    </location>
</feature>
<keyword evidence="1" id="KW-0812">Transmembrane</keyword>
<accession>A0A286U8N3</accession>
<keyword evidence="1" id="KW-1133">Transmembrane helix</keyword>
<keyword evidence="4" id="KW-1185">Reference proteome</keyword>
<feature type="transmembrane region" description="Helical" evidence="1">
    <location>
        <begin position="224"/>
        <end position="246"/>
    </location>
</feature>
<name>A0A286U8N3_9AGAM</name>
<feature type="transmembrane region" description="Helical" evidence="1">
    <location>
        <begin position="199"/>
        <end position="218"/>
    </location>
</feature>
<dbReference type="InterPro" id="IPR045339">
    <property type="entry name" value="DUF6534"/>
</dbReference>
<comment type="caution">
    <text evidence="3">The sequence shown here is derived from an EMBL/GenBank/DDBJ whole genome shotgun (WGS) entry which is preliminary data.</text>
</comment>
<feature type="transmembrane region" description="Helical" evidence="1">
    <location>
        <begin position="156"/>
        <end position="179"/>
    </location>
</feature>
<feature type="domain" description="DUF6534" evidence="2">
    <location>
        <begin position="165"/>
        <end position="249"/>
    </location>
</feature>
<dbReference type="AlphaFoldDB" id="A0A286U8N3"/>
<gene>
    <name evidence="3" type="ORF">PNOK_0878300</name>
</gene>
<evidence type="ECO:0000259" key="2">
    <source>
        <dbReference type="Pfam" id="PF20152"/>
    </source>
</evidence>
<evidence type="ECO:0000313" key="3">
    <source>
        <dbReference type="EMBL" id="PAV15925.1"/>
    </source>
</evidence>